<evidence type="ECO:0000313" key="8">
    <source>
        <dbReference type="EMBL" id="VFK53798.1"/>
    </source>
</evidence>
<comment type="similarity">
    <text evidence="6">Belongs to the gamma-glutamyltransferase family.</text>
</comment>
<dbReference type="AlphaFoldDB" id="A0A450ZJ80"/>
<evidence type="ECO:0000256" key="5">
    <source>
        <dbReference type="PIRSR" id="PIRSR600101-2"/>
    </source>
</evidence>
<dbReference type="InterPro" id="IPR029055">
    <property type="entry name" value="Ntn_hydrolases_N"/>
</dbReference>
<evidence type="ECO:0000256" key="3">
    <source>
        <dbReference type="ARBA" id="ARBA00047417"/>
    </source>
</evidence>
<reference evidence="8" key="1">
    <citation type="submission" date="2019-02" db="EMBL/GenBank/DDBJ databases">
        <authorList>
            <person name="Gruber-Vodicka R. H."/>
            <person name="Seah K. B. B."/>
        </authorList>
    </citation>
    <scope>NUCLEOTIDE SEQUENCE</scope>
    <source>
        <strain evidence="8">BECK_BY2</strain>
        <strain evidence="7">BECK_BY3</strain>
    </source>
</reference>
<dbReference type="PRINTS" id="PR01210">
    <property type="entry name" value="GGTRANSPTASE"/>
</dbReference>
<dbReference type="Gene3D" id="1.10.246.130">
    <property type="match status" value="1"/>
</dbReference>
<dbReference type="EMBL" id="CAADFV010000018">
    <property type="protein sequence ID" value="VFK53798.1"/>
    <property type="molecule type" value="Genomic_DNA"/>
</dbReference>
<dbReference type="GO" id="GO:0036374">
    <property type="term" value="F:glutathione hydrolase activity"/>
    <property type="evidence" value="ECO:0007669"/>
    <property type="project" value="UniProtKB-UniRule"/>
</dbReference>
<feature type="active site" description="Nucleophile" evidence="4">
    <location>
        <position position="366"/>
    </location>
</feature>
<dbReference type="GO" id="GO:0006750">
    <property type="term" value="P:glutathione biosynthetic process"/>
    <property type="evidence" value="ECO:0007669"/>
    <property type="project" value="UniProtKB-KW"/>
</dbReference>
<accession>A0A450ZJ80</accession>
<keyword evidence="6 8" id="KW-0808">Transferase</keyword>
<evidence type="ECO:0000256" key="6">
    <source>
        <dbReference type="RuleBase" id="RU368036"/>
    </source>
</evidence>
<keyword evidence="6" id="KW-0865">Zymogen</keyword>
<dbReference type="GO" id="GO:0103068">
    <property type="term" value="F:leukotriene C4 gamma-glutamyl transferase activity"/>
    <property type="evidence" value="ECO:0007669"/>
    <property type="project" value="UniProtKB-EC"/>
</dbReference>
<dbReference type="NCBIfam" id="TIGR00066">
    <property type="entry name" value="g_glut_trans"/>
    <property type="match status" value="1"/>
</dbReference>
<keyword evidence="6" id="KW-0378">Hydrolase</keyword>
<dbReference type="PANTHER" id="PTHR43881:SF1">
    <property type="entry name" value="GAMMA-GLUTAMYLTRANSPEPTIDASE (AFU_ORTHOLOGUE AFUA_4G13580)"/>
    <property type="match status" value="1"/>
</dbReference>
<dbReference type="EMBL" id="CAADFY010000016">
    <property type="protein sequence ID" value="VFK53048.1"/>
    <property type="molecule type" value="Genomic_DNA"/>
</dbReference>
<dbReference type="InterPro" id="IPR043137">
    <property type="entry name" value="GGT_ssub_C"/>
</dbReference>
<feature type="binding site" evidence="5">
    <location>
        <position position="449"/>
    </location>
    <ligand>
        <name>L-glutamate</name>
        <dbReference type="ChEBI" id="CHEBI:29985"/>
    </ligand>
</feature>
<dbReference type="InterPro" id="IPR052896">
    <property type="entry name" value="GGT-like_enzyme"/>
</dbReference>
<comment type="catalytic activity">
    <reaction evidence="3 6">
        <text>an N-terminal (5-L-glutamyl)-[peptide] + an alpha-amino acid = 5-L-glutamyl amino acid + an N-terminal L-alpha-aminoacyl-[peptide]</text>
        <dbReference type="Rhea" id="RHEA:23904"/>
        <dbReference type="Rhea" id="RHEA-COMP:9780"/>
        <dbReference type="Rhea" id="RHEA-COMP:9795"/>
        <dbReference type="ChEBI" id="CHEBI:77644"/>
        <dbReference type="ChEBI" id="CHEBI:78597"/>
        <dbReference type="ChEBI" id="CHEBI:78599"/>
        <dbReference type="ChEBI" id="CHEBI:78608"/>
        <dbReference type="EC" id="2.3.2.2"/>
    </reaction>
</comment>
<dbReference type="Pfam" id="PF01019">
    <property type="entry name" value="G_glu_transpept"/>
    <property type="match status" value="1"/>
</dbReference>
<comment type="subunit">
    <text evidence="6">This enzyme consists of two polypeptide chains, which are synthesized in precursor form from a single polypeptide.</text>
</comment>
<evidence type="ECO:0000313" key="7">
    <source>
        <dbReference type="EMBL" id="VFK53048.1"/>
    </source>
</evidence>
<evidence type="ECO:0000256" key="1">
    <source>
        <dbReference type="ARBA" id="ARBA00001049"/>
    </source>
</evidence>
<dbReference type="SUPFAM" id="SSF56235">
    <property type="entry name" value="N-terminal nucleophile aminohydrolases (Ntn hydrolases)"/>
    <property type="match status" value="1"/>
</dbReference>
<keyword evidence="6" id="KW-0012">Acyltransferase</keyword>
<dbReference type="GO" id="GO:0006751">
    <property type="term" value="P:glutathione catabolic process"/>
    <property type="evidence" value="ECO:0007669"/>
    <property type="project" value="UniProtKB-UniRule"/>
</dbReference>
<sequence length="557" mass="60726">MVTPKSIAEATYDRPYGPRTQSRSVLFASNGIVATSHPLASQTGLNVLKEGGNAFDAAIAANAMLGLVEPMSCGIGGDLFALCWDAENHELHGLNASGRSPFSLSRDLFARNGFDQIPLYGPLSWSVPGCVDGWILLLERFGTRSLGDVLAPAIEYAESGFPVAEMIAGYWSFAEEWLTGWKSTAMTYLPRGRAPKCGEIFRNPHLATSYRKIAREGRDGFYRGSIAERIVAFSRRNGGYFDMRDFEEHTSEWVKPVSTDYRGYTVWELPPNGQGIAVLQMLNILESFDMASMGHNSAELLHLLIEAKKLAFADRAIFYADPAFGRLPIEELISKKYAERRQSRISPDRAAVDVPAGDPKLSHGDTIYLTVVDKDRNCCSLTQSIYHGFGSRVVPSDTGFALQNRGNLFALDDTHPNRLEPHKRPFHTIIPGFVTRGGLPYFCFGVMGGDMQPQGQVQVLLNLIDFGMNTQAAGDAARLCHFGSQTPTGLAMVEGGGSVGIETGIPAESVEGLLRRGHRLIHSPGSFGGYQGILIDWENGVLHGATEPRKDGAAVGY</sequence>
<name>A0A450ZJ80_9GAMM</name>
<proteinExistence type="inferred from homology"/>
<dbReference type="InterPro" id="IPR043138">
    <property type="entry name" value="GGT_lsub"/>
</dbReference>
<evidence type="ECO:0000256" key="4">
    <source>
        <dbReference type="PIRSR" id="PIRSR600101-1"/>
    </source>
</evidence>
<gene>
    <name evidence="8" type="ORF">BECKTUN1418E_GA0071001_101816</name>
    <name evidence="7" type="ORF">BECKTUN1418F_GA0071002_101616</name>
</gene>
<protein>
    <recommendedName>
        <fullName evidence="6">Glutathione hydrolase proenzyme</fullName>
        <ecNumber evidence="6">2.3.2.2</ecNumber>
        <ecNumber evidence="6">3.4.19.13</ecNumber>
    </recommendedName>
    <component>
        <recommendedName>
            <fullName evidence="6">Glutathione hydrolase large chain</fullName>
        </recommendedName>
    </component>
    <component>
        <recommendedName>
            <fullName evidence="6">Glutathione hydrolase small chain</fullName>
        </recommendedName>
    </component>
</protein>
<comment type="PTM">
    <text evidence="6">Cleaved by autocatalysis into a large and a small subunit.</text>
</comment>
<comment type="pathway">
    <text evidence="6">Sulfur metabolism; glutathione metabolism.</text>
</comment>
<comment type="catalytic activity">
    <reaction evidence="2 6">
        <text>glutathione + H2O = L-cysteinylglycine + L-glutamate</text>
        <dbReference type="Rhea" id="RHEA:28807"/>
        <dbReference type="ChEBI" id="CHEBI:15377"/>
        <dbReference type="ChEBI" id="CHEBI:29985"/>
        <dbReference type="ChEBI" id="CHEBI:57925"/>
        <dbReference type="ChEBI" id="CHEBI:61694"/>
        <dbReference type="EC" id="3.4.19.13"/>
    </reaction>
</comment>
<dbReference type="EC" id="3.4.19.13" evidence="6"/>
<keyword evidence="6" id="KW-0317">Glutathione biosynthesis</keyword>
<comment type="catalytic activity">
    <reaction evidence="1 6">
        <text>an S-substituted glutathione + H2O = an S-substituted L-cysteinylglycine + L-glutamate</text>
        <dbReference type="Rhea" id="RHEA:59468"/>
        <dbReference type="ChEBI" id="CHEBI:15377"/>
        <dbReference type="ChEBI" id="CHEBI:29985"/>
        <dbReference type="ChEBI" id="CHEBI:90779"/>
        <dbReference type="ChEBI" id="CHEBI:143103"/>
        <dbReference type="EC" id="3.4.19.13"/>
    </reaction>
</comment>
<dbReference type="UniPathway" id="UPA00204"/>
<evidence type="ECO:0000256" key="2">
    <source>
        <dbReference type="ARBA" id="ARBA00001089"/>
    </source>
</evidence>
<dbReference type="Gene3D" id="3.60.20.40">
    <property type="match status" value="1"/>
</dbReference>
<dbReference type="InterPro" id="IPR000101">
    <property type="entry name" value="GGT_peptidase"/>
</dbReference>
<organism evidence="8">
    <name type="scientific">Candidatus Kentrum sp. TUN</name>
    <dbReference type="NCBI Taxonomy" id="2126343"/>
    <lineage>
        <taxon>Bacteria</taxon>
        <taxon>Pseudomonadati</taxon>
        <taxon>Pseudomonadota</taxon>
        <taxon>Gammaproteobacteria</taxon>
        <taxon>Candidatus Kentrum</taxon>
    </lineage>
</organism>
<dbReference type="PANTHER" id="PTHR43881">
    <property type="entry name" value="GAMMA-GLUTAMYLTRANSPEPTIDASE (AFU_ORTHOLOGUE AFUA_4G13580)"/>
    <property type="match status" value="1"/>
</dbReference>
<dbReference type="EC" id="2.3.2.2" evidence="6"/>